<feature type="domain" description="Cyanovirin-N" evidence="1">
    <location>
        <begin position="2"/>
        <end position="98"/>
    </location>
</feature>
<dbReference type="Pfam" id="PF08881">
    <property type="entry name" value="CVNH"/>
    <property type="match status" value="2"/>
</dbReference>
<dbReference type="Proteomes" id="UP000078237">
    <property type="component" value="Unassembled WGS sequence"/>
</dbReference>
<evidence type="ECO:0000313" key="3">
    <source>
        <dbReference type="Proteomes" id="UP000078237"/>
    </source>
</evidence>
<evidence type="ECO:0000313" key="2">
    <source>
        <dbReference type="EMBL" id="KXX73004.1"/>
    </source>
</evidence>
<accession>A0A175VQH7</accession>
<organism evidence="2 3">
    <name type="scientific">Madurella mycetomatis</name>
    <dbReference type="NCBI Taxonomy" id="100816"/>
    <lineage>
        <taxon>Eukaryota</taxon>
        <taxon>Fungi</taxon>
        <taxon>Dikarya</taxon>
        <taxon>Ascomycota</taxon>
        <taxon>Pezizomycotina</taxon>
        <taxon>Sordariomycetes</taxon>
        <taxon>Sordariomycetidae</taxon>
        <taxon>Sordariales</taxon>
        <taxon>Sordariales incertae sedis</taxon>
        <taxon>Madurella</taxon>
    </lineage>
</organism>
<dbReference type="InterPro" id="IPR011058">
    <property type="entry name" value="Cyanovirin-N"/>
</dbReference>
<protein>
    <submittedName>
        <fullName evidence="2">Cyanovirin-N</fullName>
    </submittedName>
</protein>
<name>A0A175VQH7_9PEZI</name>
<dbReference type="OrthoDB" id="2441380at2759"/>
<gene>
    <name evidence="2" type="ORF">MMYC01_210390</name>
</gene>
<dbReference type="InterPro" id="IPR036673">
    <property type="entry name" value="Cyanovirin-N_sf"/>
</dbReference>
<dbReference type="Gene3D" id="2.30.60.10">
    <property type="entry name" value="Cyanovirin-N"/>
    <property type="match status" value="2"/>
</dbReference>
<dbReference type="EMBL" id="LCTW02000579">
    <property type="protein sequence ID" value="KXX73004.1"/>
    <property type="molecule type" value="Genomic_DNA"/>
</dbReference>
<dbReference type="AlphaFoldDB" id="A0A175VQH7"/>
<dbReference type="SUPFAM" id="SSF51322">
    <property type="entry name" value="Cyanovirin-N"/>
    <property type="match status" value="2"/>
</dbReference>
<comment type="caution">
    <text evidence="2">The sequence shown here is derived from an EMBL/GenBank/DDBJ whole genome shotgun (WGS) entry which is preliminary data.</text>
</comment>
<dbReference type="SMART" id="SM01111">
    <property type="entry name" value="CVNH"/>
    <property type="match status" value="2"/>
</dbReference>
<keyword evidence="3" id="KW-1185">Reference proteome</keyword>
<dbReference type="VEuPathDB" id="FungiDB:MMYC01_210390"/>
<proteinExistence type="predicted"/>
<feature type="domain" description="Cyanovirin-N" evidence="1">
    <location>
        <begin position="106"/>
        <end position="201"/>
    </location>
</feature>
<sequence length="204" mass="23094">MTFQSTSRGIYISGSILRAEFLDLDKNWRTASPNLDEFIGARDVKILTSYKNLSHSANNIQLCGSKLSASLRRHGGREVEATFNPNRCVANQNGSLKFQKPFRMLLLSARNEIEGPCIADDEVFYPSDIDFNWYYGNNNGHLVMGQYFYRSTRNVSIEPSVHSLLLKAELKGNRWWSGDFCNTSEIDMATCLLSSNGNLVFDEQ</sequence>
<evidence type="ECO:0000259" key="1">
    <source>
        <dbReference type="SMART" id="SM01111"/>
    </source>
</evidence>
<dbReference type="PANTHER" id="PTHR42076">
    <property type="entry name" value="CYANOVIRIN-N HOMOLOG"/>
    <property type="match status" value="1"/>
</dbReference>
<reference evidence="2 3" key="1">
    <citation type="journal article" date="2016" name="Genome Announc.">
        <title>Genome Sequence of Madurella mycetomatis mm55, Isolated from a Human Mycetoma Case in Sudan.</title>
        <authorList>
            <person name="Smit S."/>
            <person name="Derks M.F."/>
            <person name="Bervoets S."/>
            <person name="Fahal A."/>
            <person name="van Leeuwen W."/>
            <person name="van Belkum A."/>
            <person name="van de Sande W.W."/>
        </authorList>
    </citation>
    <scope>NUCLEOTIDE SEQUENCE [LARGE SCALE GENOMIC DNA]</scope>
    <source>
        <strain evidence="3">mm55</strain>
    </source>
</reference>
<dbReference type="PANTHER" id="PTHR42076:SF1">
    <property type="entry name" value="CYANOVIRIN-N DOMAIN-CONTAINING PROTEIN"/>
    <property type="match status" value="1"/>
</dbReference>